<accession>A0A3M9N3F9</accession>
<organism evidence="1 2">
    <name type="scientific">Rufibacter immobilis</name>
    <dbReference type="NCBI Taxonomy" id="1348778"/>
    <lineage>
        <taxon>Bacteria</taxon>
        <taxon>Pseudomonadati</taxon>
        <taxon>Bacteroidota</taxon>
        <taxon>Cytophagia</taxon>
        <taxon>Cytophagales</taxon>
        <taxon>Hymenobacteraceae</taxon>
        <taxon>Rufibacter</taxon>
    </lineage>
</organism>
<proteinExistence type="predicted"/>
<dbReference type="OrthoDB" id="2986269at2"/>
<gene>
    <name evidence="1" type="ORF">EFA69_02815</name>
</gene>
<dbReference type="AlphaFoldDB" id="A0A3M9N3F9"/>
<name>A0A3M9N3F9_9BACT</name>
<comment type="caution">
    <text evidence="1">The sequence shown here is derived from an EMBL/GenBank/DDBJ whole genome shotgun (WGS) entry which is preliminary data.</text>
</comment>
<dbReference type="EMBL" id="RJJE01000002">
    <property type="protein sequence ID" value="RNI32276.1"/>
    <property type="molecule type" value="Genomic_DNA"/>
</dbReference>
<evidence type="ECO:0000313" key="1">
    <source>
        <dbReference type="EMBL" id="RNI32276.1"/>
    </source>
</evidence>
<dbReference type="Proteomes" id="UP000271010">
    <property type="component" value="Unassembled WGS sequence"/>
</dbReference>
<dbReference type="RefSeq" id="WP_123131576.1">
    <property type="nucleotide sequence ID" value="NZ_RJJE01000002.1"/>
</dbReference>
<reference evidence="1 2" key="1">
    <citation type="submission" date="2018-11" db="EMBL/GenBank/DDBJ databases">
        <title>Rufibacter latericius sp. nov., isolated from water in Baiyang Lake.</title>
        <authorList>
            <person name="Yang Y."/>
        </authorList>
    </citation>
    <scope>NUCLEOTIDE SEQUENCE [LARGE SCALE GENOMIC DNA]</scope>
    <source>
        <strain evidence="1 2">MCC P1</strain>
    </source>
</reference>
<protein>
    <submittedName>
        <fullName evidence="1">Uncharacterized protein</fullName>
    </submittedName>
</protein>
<evidence type="ECO:0000313" key="2">
    <source>
        <dbReference type="Proteomes" id="UP000271010"/>
    </source>
</evidence>
<keyword evidence="2" id="KW-1185">Reference proteome</keyword>
<sequence length="137" mass="15606">MNTLLLATPEQEEEYGLKFHHRAYLHVQDSKDLAIWLPQADLVIDLLLHEQPERLAQYQTQGKADKLTVFFNANGVDIAAFAQAYTPLNFHLAGLKGTPLLNKEVLQVSLLRDDSRRAVDKAFVFLATLYELVEEKK</sequence>